<name>A0A1Y2GF08_9FUNG</name>
<dbReference type="GeneID" id="33566951"/>
<evidence type="ECO:0000313" key="1">
    <source>
        <dbReference type="EMBL" id="ORZ09034.1"/>
    </source>
</evidence>
<keyword evidence="2" id="KW-1185">Reference proteome</keyword>
<dbReference type="RefSeq" id="XP_021878661.1">
    <property type="nucleotide sequence ID" value="XM_022025107.1"/>
</dbReference>
<reference evidence="1 2" key="1">
    <citation type="submission" date="2016-07" db="EMBL/GenBank/DDBJ databases">
        <title>Pervasive Adenine N6-methylation of Active Genes in Fungi.</title>
        <authorList>
            <consortium name="DOE Joint Genome Institute"/>
            <person name="Mondo S.J."/>
            <person name="Dannebaum R.O."/>
            <person name="Kuo R.C."/>
            <person name="Labutti K."/>
            <person name="Haridas S."/>
            <person name="Kuo A."/>
            <person name="Salamov A."/>
            <person name="Ahrendt S.R."/>
            <person name="Lipzen A."/>
            <person name="Sullivan W."/>
            <person name="Andreopoulos W.B."/>
            <person name="Clum A."/>
            <person name="Lindquist E."/>
            <person name="Daum C."/>
            <person name="Ramamoorthy G.K."/>
            <person name="Gryganskyi A."/>
            <person name="Culley D."/>
            <person name="Magnuson J.K."/>
            <person name="James T.Y."/>
            <person name="O'Malley M.A."/>
            <person name="Stajich J.E."/>
            <person name="Spatafora J.W."/>
            <person name="Visel A."/>
            <person name="Grigoriev I.V."/>
        </authorList>
    </citation>
    <scope>NUCLEOTIDE SEQUENCE [LARGE SCALE GENOMIC DNA]</scope>
    <source>
        <strain evidence="1 2">NRRL 3116</strain>
    </source>
</reference>
<dbReference type="InParanoid" id="A0A1Y2GF08"/>
<accession>A0A1Y2GF08</accession>
<sequence length="57" mass="6674">MGSFCNNHRSVAKFYSYVLLYSYEIIKKFIKSPEAIPVHCFAHFFLALWLLQDSSVL</sequence>
<protein>
    <submittedName>
        <fullName evidence="1">Uncharacterized protein</fullName>
    </submittedName>
</protein>
<dbReference type="Proteomes" id="UP000193648">
    <property type="component" value="Unassembled WGS sequence"/>
</dbReference>
<proteinExistence type="predicted"/>
<comment type="caution">
    <text evidence="1">The sequence shown here is derived from an EMBL/GenBank/DDBJ whole genome shotgun (WGS) entry which is preliminary data.</text>
</comment>
<dbReference type="EMBL" id="MCFF01000035">
    <property type="protein sequence ID" value="ORZ09034.1"/>
    <property type="molecule type" value="Genomic_DNA"/>
</dbReference>
<gene>
    <name evidence="1" type="ORF">BCR41DRAFT_358770</name>
</gene>
<evidence type="ECO:0000313" key="2">
    <source>
        <dbReference type="Proteomes" id="UP000193648"/>
    </source>
</evidence>
<organism evidence="1 2">
    <name type="scientific">Lobosporangium transversale</name>
    <dbReference type="NCBI Taxonomy" id="64571"/>
    <lineage>
        <taxon>Eukaryota</taxon>
        <taxon>Fungi</taxon>
        <taxon>Fungi incertae sedis</taxon>
        <taxon>Mucoromycota</taxon>
        <taxon>Mortierellomycotina</taxon>
        <taxon>Mortierellomycetes</taxon>
        <taxon>Mortierellales</taxon>
        <taxon>Mortierellaceae</taxon>
        <taxon>Lobosporangium</taxon>
    </lineage>
</organism>
<dbReference type="AlphaFoldDB" id="A0A1Y2GF08"/>